<keyword evidence="2" id="KW-1133">Transmembrane helix</keyword>
<keyword evidence="2" id="KW-0812">Transmembrane</keyword>
<evidence type="ECO:0000256" key="1">
    <source>
        <dbReference type="SAM" id="MobiDB-lite"/>
    </source>
</evidence>
<feature type="compositionally biased region" description="Acidic residues" evidence="1">
    <location>
        <begin position="112"/>
        <end position="123"/>
    </location>
</feature>
<evidence type="ECO:0000256" key="2">
    <source>
        <dbReference type="SAM" id="Phobius"/>
    </source>
</evidence>
<proteinExistence type="predicted"/>
<protein>
    <submittedName>
        <fullName evidence="3">Uncharacterized protein</fullName>
    </submittedName>
</protein>
<feature type="transmembrane region" description="Helical" evidence="2">
    <location>
        <begin position="70"/>
        <end position="87"/>
    </location>
</feature>
<sequence length="197" mass="21267">MTCSSGEKSWLFPDCGCGCKGKKQEKKFLISLMSAMVFFVIANPDTFRLTRAIFGKWISSPTGCPSGKGLMFHTIVFLLVVWGMMNVKKEAFEIEGPAPQPEEVEGPAPQPEEVEEEVEEEVAEGPSAPPAMVDMPDALPGMVEEQYATFDSGLKLGSMDLTEETDTPASAEYEGEGDSEGAVTCECSDGKKMVMTA</sequence>
<feature type="region of interest" description="Disordered" evidence="1">
    <location>
        <begin position="161"/>
        <end position="184"/>
    </location>
</feature>
<name>A0A7S6SW89_9PHYC</name>
<keyword evidence="2" id="KW-0472">Membrane</keyword>
<feature type="transmembrane region" description="Helical" evidence="2">
    <location>
        <begin position="28"/>
        <end position="50"/>
    </location>
</feature>
<dbReference type="EMBL" id="MK522038">
    <property type="protein sequence ID" value="QOR60392.1"/>
    <property type="molecule type" value="Genomic_DNA"/>
</dbReference>
<evidence type="ECO:0000313" key="3">
    <source>
        <dbReference type="EMBL" id="QOR60392.1"/>
    </source>
</evidence>
<feature type="region of interest" description="Disordered" evidence="1">
    <location>
        <begin position="96"/>
        <end position="137"/>
    </location>
</feature>
<accession>A0A7S6SW89</accession>
<reference evidence="3" key="1">
    <citation type="submission" date="2019-02" db="EMBL/GenBank/DDBJ databases">
        <authorList>
            <person name="Bachy C."/>
            <person name="Yung C.-M."/>
            <person name="Roux S."/>
            <person name="Sullivan M.B."/>
            <person name="Worden A.Z."/>
        </authorList>
    </citation>
    <scope>NUCLEOTIDE SEQUENCE</scope>
    <source>
        <strain evidence="3">BII-V2</strain>
    </source>
</reference>
<organism evidence="3">
    <name type="scientific">Bathycoccus sp. RCC716 virus 2</name>
    <dbReference type="NCBI Taxonomy" id="2530039"/>
    <lineage>
        <taxon>Viruses</taxon>
        <taxon>Varidnaviria</taxon>
        <taxon>Bamfordvirae</taxon>
        <taxon>Nucleocytoviricota</taxon>
        <taxon>Megaviricetes</taxon>
        <taxon>Algavirales</taxon>
        <taxon>Phycodnaviridae</taxon>
        <taxon>Prasinovirus</taxon>
    </lineage>
</organism>